<dbReference type="EMBL" id="JALLPJ020000264">
    <property type="protein sequence ID" value="KAL3797210.1"/>
    <property type="molecule type" value="Genomic_DNA"/>
</dbReference>
<evidence type="ECO:0000256" key="2">
    <source>
        <dbReference type="SAM" id="MobiDB-lite"/>
    </source>
</evidence>
<keyword evidence="5" id="KW-1185">Reference proteome</keyword>
<dbReference type="InterPro" id="IPR002885">
    <property type="entry name" value="PPR_rpt"/>
</dbReference>
<evidence type="ECO:0000259" key="3">
    <source>
        <dbReference type="PROSITE" id="PS50211"/>
    </source>
</evidence>
<dbReference type="PROSITE" id="PS50211">
    <property type="entry name" value="DENN"/>
    <property type="match status" value="1"/>
</dbReference>
<dbReference type="Proteomes" id="UP001530400">
    <property type="component" value="Unassembled WGS sequence"/>
</dbReference>
<dbReference type="PROSITE" id="PS51375">
    <property type="entry name" value="PPR"/>
    <property type="match status" value="1"/>
</dbReference>
<comment type="caution">
    <text evidence="4">The sequence shown here is derived from an EMBL/GenBank/DDBJ whole genome shotgun (WGS) entry which is preliminary data.</text>
</comment>
<gene>
    <name evidence="4" type="ORF">ACHAWO_000639</name>
</gene>
<dbReference type="PANTHER" id="PTHR12296:SF21">
    <property type="entry name" value="DENN DOMAIN-CONTAINING PROTEIN 3"/>
    <property type="match status" value="1"/>
</dbReference>
<dbReference type="Gene3D" id="3.40.50.11500">
    <property type="match status" value="1"/>
</dbReference>
<dbReference type="Pfam" id="PF03455">
    <property type="entry name" value="dDENN"/>
    <property type="match status" value="1"/>
</dbReference>
<dbReference type="GO" id="GO:0005737">
    <property type="term" value="C:cytoplasm"/>
    <property type="evidence" value="ECO:0007669"/>
    <property type="project" value="UniProtKB-ARBA"/>
</dbReference>
<reference evidence="4 5" key="1">
    <citation type="submission" date="2024-10" db="EMBL/GenBank/DDBJ databases">
        <title>Updated reference genomes for cyclostephanoid diatoms.</title>
        <authorList>
            <person name="Roberts W.R."/>
            <person name="Alverson A.J."/>
        </authorList>
    </citation>
    <scope>NUCLEOTIDE SEQUENCE [LARGE SCALE GENOMIC DNA]</scope>
    <source>
        <strain evidence="4 5">AJA010-31</strain>
    </source>
</reference>
<evidence type="ECO:0000313" key="5">
    <source>
        <dbReference type="Proteomes" id="UP001530400"/>
    </source>
</evidence>
<dbReference type="SMART" id="SM00799">
    <property type="entry name" value="DENN"/>
    <property type="match status" value="1"/>
</dbReference>
<dbReference type="PANTHER" id="PTHR12296">
    <property type="entry name" value="DENN DOMAIN-CONTAINING PROTEIN 4"/>
    <property type="match status" value="1"/>
</dbReference>
<dbReference type="Gene3D" id="3.30.450.200">
    <property type="match status" value="1"/>
</dbReference>
<dbReference type="Pfam" id="PF03456">
    <property type="entry name" value="uDENN"/>
    <property type="match status" value="1"/>
</dbReference>
<feature type="repeat" description="PPR" evidence="1">
    <location>
        <begin position="1286"/>
        <end position="1322"/>
    </location>
</feature>
<name>A0ABD3QA19_9STRA</name>
<accession>A0ABD3QA19</accession>
<dbReference type="InterPro" id="IPR005113">
    <property type="entry name" value="uDENN_dom"/>
</dbReference>
<dbReference type="InterPro" id="IPR005112">
    <property type="entry name" value="dDENN_dom"/>
</dbReference>
<dbReference type="InterPro" id="IPR043153">
    <property type="entry name" value="DENN_C"/>
</dbReference>
<dbReference type="SMART" id="SM00801">
    <property type="entry name" value="dDENN"/>
    <property type="match status" value="1"/>
</dbReference>
<proteinExistence type="predicted"/>
<dbReference type="InterPro" id="IPR001194">
    <property type="entry name" value="cDENN_dom"/>
</dbReference>
<feature type="region of interest" description="Disordered" evidence="2">
    <location>
        <begin position="298"/>
        <end position="337"/>
    </location>
</feature>
<feature type="region of interest" description="Disordered" evidence="2">
    <location>
        <begin position="1406"/>
        <end position="1427"/>
    </location>
</feature>
<feature type="domain" description="UDENN" evidence="3">
    <location>
        <begin position="576"/>
        <end position="1066"/>
    </location>
</feature>
<sequence length="1859" mass="207382">MMIHKIPSKTGVADYFAILGIDSFASASHDDTVTNCDEMEELDTPKSANLTATVIDSQCNHNGGINEMEKKEEQMHLQRFHREITHLALLSQHVDELDDKWTICQSNHTTPSDDALNKLHLYGAPLHISGMQCDSVQIAHQTRGQHQNDANSPSTADSTSTNDGEYYIPAVADVSIQYAKVHPLSIPNYTYPSQQQQQQQSQETYNDQPKLPTIVAAAAAAKTLTSFARKTTVLGKEIVGEGLVSVVKNVRGAASASSGSNTGYYTHGDPRATAVGYKNETQQSHDTDRELNVIHHNTSFEDAHGELPRRKESSSRSSGTRQHFFPDTPAPKAKADSSLNDMHYQQKDGILHKPLSELLPIPSGYDEWIIPSFCQTLHLPTSRQLKKIQQQKLLDSSQQLSSGPILDRTHVLPSPILKGQSSPSSMGVEAMYISPLSSPTVAKMDLGVPRSHYELEGGNGGSMHEMPDPSVIPSIVPWKAVPTAYNGVGNSEYVYIPILAIRRQRVGEEERYHEDPAVIDLQLSCLNLSGMPPFIPDDDDEDENKPMMQHGSHSVILKRSPWIPCLPPSPHRCHLHPIILVRRNVANGFADLSFPARVLDRFPQKNYRDMPFPEEELPMFCYARGSLLKRDKLRNLPIPKSFGFVVKNERGDSIYVFCLAFLEPLTRRRQRELDELSNRMRRTSLPHRRYWQRTQSKRPNGIFDKCHMVAFDDVVSFESKTICLVGRYPFWTAFRQFLSHLHLLSGLSSDTPLERHISHLLLSVPLPKPGGQCVLIPTSTMREPMALLMPPLKDLPLLDLSYKMLFSALDVPTVVTIVLGFLCLEKKVIMISSRQSLVLDCCELLKSLLFPFELCAPYVPHLTEPFVSCLEFPGATFVGIHDDGDSNGLASTVRQTIPEDSIIVELDNGEIKSDGNRYETLKAAYQIIPSDSRSALIKEVESLCQDAGIIPGQEPLDYSIDSLIDSTVPSNLAETFGAKNGQNQEPLDDRAVRDCFLRFFCSILGGYERYLVVPDADFLISGNDWFDSSKFLAAAPSTRGPFLGSLVSTQLFQSFIQRRTEASDVHLVLFDECVAEYHSSKMPYGLRGNGDLLVDQCATEPDILLNDDDSYIDKSEIADKPCSQAGSDTATHASFDSEIQFALNGSGDIVTVPTVLPNQRFAYCVDGHPSFPTKLHRSNFLPKEPEHLSTDFNELPVPILTRSDREREEATRLLNTTISRRGPQKQHRCLWQLPKFMGSQFLGAWLMCIPSQLTQPGMTLNDKSSVLLRALGALRTLRSHRRIIADEAAYRALIVACGKCGSDRRIELMKLYGLMRTDGIFPNAVTLGQYTKSIAEGYSRKDAQSKVGMQISVNASKAKAPFDLSILDSNLQILEESGHKWRSQGNSEAMPTGAEVCKSSLINEKSGKPSHISPAKTFDTATTTQRQSKHKRMWLPITCSSSFHISSGDESGEIEQSIRLVALWSRTVSCDSCQYTPLDEEVQCGWDIAHSTEDSPVIFCPRCGSSFVPLIGFKHITLSEALTGPHSLDDDLNSSRDCTADDLPPQLEATLHHSQVPSVSIKDQSFEGFVSYLSPYKLRIMLEQLVEEYGEEILSRERLLVIDPQVFYNLWWYCARFSLPLPLAIAAQETAMVSNCCAFASWDKSVAMHGCQSAARAIAAAESLHHRPDRAIREKLFDNPHTDMPILSFFNFQNYAQSDWEHPDLSEVLVALVKACETRDLLPVIECVFQRNLIRNQKRESCAKNGLSPLNSSFESAGSVNFSIESIGSQLATTELDCYCTVLYLARYQCMTAFHAFFPTCTKACKGYHFWCPSTPWSIFDRAFREAAQEYGKKHKMIVPIPDVSDVAIGFRSIFGQVI</sequence>
<organism evidence="4 5">
    <name type="scientific">Cyclotella atomus</name>
    <dbReference type="NCBI Taxonomy" id="382360"/>
    <lineage>
        <taxon>Eukaryota</taxon>
        <taxon>Sar</taxon>
        <taxon>Stramenopiles</taxon>
        <taxon>Ochrophyta</taxon>
        <taxon>Bacillariophyta</taxon>
        <taxon>Coscinodiscophyceae</taxon>
        <taxon>Thalassiosirophycidae</taxon>
        <taxon>Stephanodiscales</taxon>
        <taxon>Stephanodiscaceae</taxon>
        <taxon>Cyclotella</taxon>
    </lineage>
</organism>
<feature type="region of interest" description="Disordered" evidence="2">
    <location>
        <begin position="140"/>
        <end position="162"/>
    </location>
</feature>
<protein>
    <recommendedName>
        <fullName evidence="3">UDENN domain-containing protein</fullName>
    </recommendedName>
</protein>
<dbReference type="Pfam" id="PF02141">
    <property type="entry name" value="DENN"/>
    <property type="match status" value="1"/>
</dbReference>
<feature type="compositionally biased region" description="Basic and acidic residues" evidence="2">
    <location>
        <begin position="298"/>
        <end position="314"/>
    </location>
</feature>
<dbReference type="InterPro" id="IPR051696">
    <property type="entry name" value="DENN_Domain_GEFs"/>
</dbReference>
<dbReference type="InterPro" id="IPR037516">
    <property type="entry name" value="Tripartite_DENN"/>
</dbReference>
<evidence type="ECO:0000256" key="1">
    <source>
        <dbReference type="PROSITE-ProRule" id="PRU00708"/>
    </source>
</evidence>
<evidence type="ECO:0000313" key="4">
    <source>
        <dbReference type="EMBL" id="KAL3797210.1"/>
    </source>
</evidence>